<dbReference type="EMBL" id="CP095061">
    <property type="protein sequence ID" value="UOQ68060.1"/>
    <property type="molecule type" value="Genomic_DNA"/>
</dbReference>
<dbReference type="Proteomes" id="UP000830401">
    <property type="component" value="Chromosome"/>
</dbReference>
<protein>
    <recommendedName>
        <fullName evidence="3">YubB ferredoxin-like domain-containing protein</fullName>
    </recommendedName>
</protein>
<organism evidence="1 2">
    <name type="scientific">Hymenobacter volaticus</name>
    <dbReference type="NCBI Taxonomy" id="2932254"/>
    <lineage>
        <taxon>Bacteria</taxon>
        <taxon>Pseudomonadati</taxon>
        <taxon>Bacteroidota</taxon>
        <taxon>Cytophagia</taxon>
        <taxon>Cytophagales</taxon>
        <taxon>Hymenobacteraceae</taxon>
        <taxon>Hymenobacter</taxon>
    </lineage>
</organism>
<gene>
    <name evidence="1" type="ORF">MUN86_09515</name>
</gene>
<proteinExistence type="predicted"/>
<reference evidence="1" key="1">
    <citation type="submission" date="2022-04" db="EMBL/GenBank/DDBJ databases">
        <title>Hymenobacter sp. isolated from the air.</title>
        <authorList>
            <person name="Won M."/>
            <person name="Lee C.-M."/>
            <person name="Woen H.-Y."/>
            <person name="Kwon S.-W."/>
        </authorList>
    </citation>
    <scope>NUCLEOTIDE SEQUENCE</scope>
    <source>
        <strain evidence="1">5420S-77</strain>
    </source>
</reference>
<sequence length="160" mass="18335">MEDFYVSEMLSTGQIQECLQAAMPSLTVFEWAMLVGDQEPMEFDSTNPKHIFFEADAAEVPQFPQHICIYRTPNEHWEARALWLGQKLSATYQVDVLVPFTHPEKPDYPYYDIVFQNGSSYLADDSETEFGEPAAKPVCLLESYSLPRAKFDTFGNYIIV</sequence>
<accession>A0ABY4GBA8</accession>
<keyword evidence="2" id="KW-1185">Reference proteome</keyword>
<name>A0ABY4GBA8_9BACT</name>
<dbReference type="RefSeq" id="WP_245124604.1">
    <property type="nucleotide sequence ID" value="NZ_CP095061.1"/>
</dbReference>
<evidence type="ECO:0008006" key="3">
    <source>
        <dbReference type="Google" id="ProtNLM"/>
    </source>
</evidence>
<evidence type="ECO:0000313" key="2">
    <source>
        <dbReference type="Proteomes" id="UP000830401"/>
    </source>
</evidence>
<evidence type="ECO:0000313" key="1">
    <source>
        <dbReference type="EMBL" id="UOQ68060.1"/>
    </source>
</evidence>